<dbReference type="InterPro" id="IPR027417">
    <property type="entry name" value="P-loop_NTPase"/>
</dbReference>
<dbReference type="Gene3D" id="3.30.300.160">
    <property type="entry name" value="Type II secretion system, protein E, N-terminal domain"/>
    <property type="match status" value="1"/>
</dbReference>
<evidence type="ECO:0000256" key="4">
    <source>
        <dbReference type="ARBA" id="ARBA00022741"/>
    </source>
</evidence>
<dbReference type="EMBL" id="QUAJ01000022">
    <property type="protein sequence ID" value="REI40243.1"/>
    <property type="molecule type" value="Genomic_DNA"/>
</dbReference>
<protein>
    <submittedName>
        <fullName evidence="7">Type IV-A pilus assembly ATPase PilB</fullName>
    </submittedName>
</protein>
<dbReference type="PANTHER" id="PTHR30258:SF1">
    <property type="entry name" value="PROTEIN TRANSPORT PROTEIN HOFB HOMOLOG"/>
    <property type="match status" value="1"/>
</dbReference>
<reference evidence="7 8" key="1">
    <citation type="submission" date="2018-08" db="EMBL/GenBank/DDBJ databases">
        <title>Draft genome sequence of Psychrilyobacter sp. strain SD5 isolated from Black Sea water.</title>
        <authorList>
            <person name="Yadav S."/>
            <person name="Villanueva L."/>
            <person name="Damste J.S.S."/>
        </authorList>
    </citation>
    <scope>NUCLEOTIDE SEQUENCE [LARGE SCALE GENOMIC DNA]</scope>
    <source>
        <strain evidence="7 8">SD5</strain>
    </source>
</reference>
<name>A0ABX9KEY1_9FUSO</name>
<dbReference type="SUPFAM" id="SSF52540">
    <property type="entry name" value="P-loop containing nucleoside triphosphate hydrolases"/>
    <property type="match status" value="1"/>
</dbReference>
<keyword evidence="5" id="KW-0067">ATP-binding</keyword>
<dbReference type="InterPro" id="IPR013374">
    <property type="entry name" value="ATPase_typ4_pilus-assembl_PilB"/>
</dbReference>
<dbReference type="Gene3D" id="3.30.450.90">
    <property type="match status" value="1"/>
</dbReference>
<evidence type="ECO:0000256" key="5">
    <source>
        <dbReference type="ARBA" id="ARBA00022840"/>
    </source>
</evidence>
<keyword evidence="4" id="KW-0547">Nucleotide-binding</keyword>
<keyword evidence="8" id="KW-1185">Reference proteome</keyword>
<dbReference type="PROSITE" id="PS00662">
    <property type="entry name" value="T2SP_E"/>
    <property type="match status" value="1"/>
</dbReference>
<dbReference type="SUPFAM" id="SSF160246">
    <property type="entry name" value="EspE N-terminal domain-like"/>
    <property type="match status" value="1"/>
</dbReference>
<dbReference type="CDD" id="cd01129">
    <property type="entry name" value="PulE-GspE-like"/>
    <property type="match status" value="1"/>
</dbReference>
<dbReference type="InterPro" id="IPR037257">
    <property type="entry name" value="T2SS_E_N_sf"/>
</dbReference>
<dbReference type="RefSeq" id="WP_114643072.1">
    <property type="nucleotide sequence ID" value="NZ_JAACIO010000022.1"/>
</dbReference>
<comment type="caution">
    <text evidence="7">The sequence shown here is derived from an EMBL/GenBank/DDBJ whole genome shotgun (WGS) entry which is preliminary data.</text>
</comment>
<evidence type="ECO:0000259" key="6">
    <source>
        <dbReference type="PROSITE" id="PS00662"/>
    </source>
</evidence>
<dbReference type="Proteomes" id="UP000263486">
    <property type="component" value="Unassembled WGS sequence"/>
</dbReference>
<evidence type="ECO:0000313" key="8">
    <source>
        <dbReference type="Proteomes" id="UP000263486"/>
    </source>
</evidence>
<evidence type="ECO:0000256" key="3">
    <source>
        <dbReference type="ARBA" id="ARBA00022490"/>
    </source>
</evidence>
<comment type="similarity">
    <text evidence="2">Belongs to the GSP E family.</text>
</comment>
<sequence length="574" mass="64237">MVVVKRRMGIGEILIEKKLITRDALEKALEEQKKTGEKLGEILIEMGYLDEENMLGALGEQNKVNVKVIDEKDLKLDVLAVLPEEYMREKIVLPLRINGKKLMIAMENPKDTFLIDELQMKTNMVIKPVLAMKSNIMEYLGKYIHKRDEKTETQTDSVLDELNKFAEEDIEIESNYKDEDIVSSLGSDSAPVVKGVNAIIVKAVKLQASDIHIEPYDKEIRIRYRLDGLLITVKKMPKHIMNAIVSRIKIMCDLDIAEKRLPQDGRFRIKMGDRQVDFRVSTLKTIHGEKVVMRILDRGSVKLDLSSLGYNEKALEIINRVIQNPYGIILVTGPTGSGKSTTLYSILDKLNQEHVNISTAEDPVEYELEGINQVQCKPDIGLTFAASLRSFLRQDPDIIMVGEIRDGETAEISIKAALTGHLVLSTLHTNDAPSSIHRLLNMGVEPFLISASISMVIAQRLVRKICPHCIGKDGEAANKLMAMDLNKNDYEGMSFQIGSGCGKCNNTGYKGRSVIYEIMEVDDEMKNLISGNTTSIEIKDLAVKKGMDTLRESGMKKAILGVTSLDEVMRVTLS</sequence>
<organism evidence="7 8">
    <name type="scientific">Psychrilyobacter piezotolerans</name>
    <dbReference type="NCBI Taxonomy" id="2293438"/>
    <lineage>
        <taxon>Bacteria</taxon>
        <taxon>Fusobacteriati</taxon>
        <taxon>Fusobacteriota</taxon>
        <taxon>Fusobacteriia</taxon>
        <taxon>Fusobacteriales</taxon>
        <taxon>Fusobacteriaceae</taxon>
        <taxon>Psychrilyobacter</taxon>
    </lineage>
</organism>
<dbReference type="NCBIfam" id="TIGR02538">
    <property type="entry name" value="type_IV_pilB"/>
    <property type="match status" value="1"/>
</dbReference>
<gene>
    <name evidence="7" type="primary">pilB</name>
    <name evidence="7" type="ORF">DYH56_11770</name>
</gene>
<keyword evidence="3" id="KW-0963">Cytoplasm</keyword>
<comment type="subcellular location">
    <subcellularLocation>
        <location evidence="1">Cytoplasm</location>
    </subcellularLocation>
</comment>
<evidence type="ECO:0000256" key="2">
    <source>
        <dbReference type="ARBA" id="ARBA00006611"/>
    </source>
</evidence>
<accession>A0ABX9KEY1</accession>
<dbReference type="Pfam" id="PF05157">
    <property type="entry name" value="MshEN"/>
    <property type="match status" value="1"/>
</dbReference>
<dbReference type="InterPro" id="IPR001482">
    <property type="entry name" value="T2SS/T4SS_dom"/>
</dbReference>
<proteinExistence type="inferred from homology"/>
<feature type="domain" description="Bacterial type II secretion system protein E" evidence="6">
    <location>
        <begin position="392"/>
        <end position="406"/>
    </location>
</feature>
<dbReference type="Gene3D" id="3.40.50.300">
    <property type="entry name" value="P-loop containing nucleotide triphosphate hydrolases"/>
    <property type="match status" value="1"/>
</dbReference>
<evidence type="ECO:0000313" key="7">
    <source>
        <dbReference type="EMBL" id="REI40243.1"/>
    </source>
</evidence>
<dbReference type="PANTHER" id="PTHR30258">
    <property type="entry name" value="TYPE II SECRETION SYSTEM PROTEIN GSPE-RELATED"/>
    <property type="match status" value="1"/>
</dbReference>
<dbReference type="InterPro" id="IPR007831">
    <property type="entry name" value="T2SS_GspE_N"/>
</dbReference>
<dbReference type="Pfam" id="PF00437">
    <property type="entry name" value="T2SSE"/>
    <property type="match status" value="1"/>
</dbReference>
<evidence type="ECO:0000256" key="1">
    <source>
        <dbReference type="ARBA" id="ARBA00004496"/>
    </source>
</evidence>